<evidence type="ECO:0000313" key="1">
    <source>
        <dbReference type="EMBL" id="JAH85076.1"/>
    </source>
</evidence>
<dbReference type="EMBL" id="GBXM01023501">
    <property type="protein sequence ID" value="JAH85076.1"/>
    <property type="molecule type" value="Transcribed_RNA"/>
</dbReference>
<organism evidence="1">
    <name type="scientific">Anguilla anguilla</name>
    <name type="common">European freshwater eel</name>
    <name type="synonym">Muraena anguilla</name>
    <dbReference type="NCBI Taxonomy" id="7936"/>
    <lineage>
        <taxon>Eukaryota</taxon>
        <taxon>Metazoa</taxon>
        <taxon>Chordata</taxon>
        <taxon>Craniata</taxon>
        <taxon>Vertebrata</taxon>
        <taxon>Euteleostomi</taxon>
        <taxon>Actinopterygii</taxon>
        <taxon>Neopterygii</taxon>
        <taxon>Teleostei</taxon>
        <taxon>Anguilliformes</taxon>
        <taxon>Anguillidae</taxon>
        <taxon>Anguilla</taxon>
    </lineage>
</organism>
<reference evidence="1" key="2">
    <citation type="journal article" date="2015" name="Fish Shellfish Immunol.">
        <title>Early steps in the European eel (Anguilla anguilla)-Vibrio vulnificus interaction in the gills: Role of the RtxA13 toxin.</title>
        <authorList>
            <person name="Callol A."/>
            <person name="Pajuelo D."/>
            <person name="Ebbesson L."/>
            <person name="Teles M."/>
            <person name="MacKenzie S."/>
            <person name="Amaro C."/>
        </authorList>
    </citation>
    <scope>NUCLEOTIDE SEQUENCE</scope>
</reference>
<proteinExistence type="predicted"/>
<sequence>MQQSSCVRLTAEERYLWSSRVALWKMPAVSGIRWQLPFPLNSVRY</sequence>
<dbReference type="AlphaFoldDB" id="A0A0E9W434"/>
<protein>
    <submittedName>
        <fullName evidence="1">Uncharacterized protein</fullName>
    </submittedName>
</protein>
<name>A0A0E9W434_ANGAN</name>
<accession>A0A0E9W434</accession>
<reference evidence="1" key="1">
    <citation type="submission" date="2014-11" db="EMBL/GenBank/DDBJ databases">
        <authorList>
            <person name="Amaro Gonzalez C."/>
        </authorList>
    </citation>
    <scope>NUCLEOTIDE SEQUENCE</scope>
</reference>